<dbReference type="InterPro" id="IPR000160">
    <property type="entry name" value="GGDEF_dom"/>
</dbReference>
<feature type="transmembrane region" description="Helical" evidence="1">
    <location>
        <begin position="134"/>
        <end position="150"/>
    </location>
</feature>
<sequence length="370" mass="41189">MYEVMHISKKVGFDIDMIELERFISGFLLSVNSVLFIVGLFMYRKWRNPTYLKFLVAFSLMLFSNLGMSLISAKLSGINMFFMSLYAAGIVITQIALFRLYYKSTDKLYVHLGGTAVSLVTAAMSLFLPVQMSSFLLFLAVVGIALFTLIKIFPEVGVNPKYFMLTMLFSIQYLLHLAGAFTGYELLSELSMIFSVFASFTVFLMIFEKIIGVMQAATYTSTRDEITGLFTQKHFVHQANQALTSGKTIGVLYIEIQNFSAHIPEEESLRRAGRALGRALDGLGFAGRYQNNAMTALVTSANKSLSELVNSIRMKIDVEASSTVLIGYIDTKSGVTLEELISEAKEGAIRTKQNGVNKIFDLDQSKILAD</sequence>
<protein>
    <submittedName>
        <fullName evidence="3">GGDEF domain-containing protein</fullName>
    </submittedName>
</protein>
<dbReference type="InterPro" id="IPR029787">
    <property type="entry name" value="Nucleotide_cyclase"/>
</dbReference>
<dbReference type="PROSITE" id="PS50887">
    <property type="entry name" value="GGDEF"/>
    <property type="match status" value="1"/>
</dbReference>
<feature type="transmembrane region" description="Helical" evidence="1">
    <location>
        <begin position="23"/>
        <end position="43"/>
    </location>
</feature>
<feature type="transmembrane region" description="Helical" evidence="1">
    <location>
        <begin position="55"/>
        <end position="75"/>
    </location>
</feature>
<dbReference type="SUPFAM" id="SSF55073">
    <property type="entry name" value="Nucleotide cyclase"/>
    <property type="match status" value="1"/>
</dbReference>
<keyword evidence="1" id="KW-0472">Membrane</keyword>
<keyword evidence="1" id="KW-0812">Transmembrane</keyword>
<evidence type="ECO:0000256" key="1">
    <source>
        <dbReference type="SAM" id="Phobius"/>
    </source>
</evidence>
<dbReference type="InterPro" id="IPR043128">
    <property type="entry name" value="Rev_trsase/Diguanyl_cyclase"/>
</dbReference>
<proteinExistence type="predicted"/>
<dbReference type="OrthoDB" id="2604892at2"/>
<dbReference type="AlphaFoldDB" id="A0A2V4V321"/>
<accession>A0A2V4V321</accession>
<evidence type="ECO:0000313" key="3">
    <source>
        <dbReference type="EMBL" id="PYE43216.1"/>
    </source>
</evidence>
<dbReference type="Proteomes" id="UP000247790">
    <property type="component" value="Unassembled WGS sequence"/>
</dbReference>
<dbReference type="EMBL" id="QJSW01000030">
    <property type="protein sequence ID" value="PYE43216.1"/>
    <property type="molecule type" value="Genomic_DNA"/>
</dbReference>
<keyword evidence="1" id="KW-1133">Transmembrane helix</keyword>
<feature type="transmembrane region" description="Helical" evidence="1">
    <location>
        <begin position="190"/>
        <end position="207"/>
    </location>
</feature>
<name>A0A2V4V321_PAEBA</name>
<dbReference type="SMART" id="SM00267">
    <property type="entry name" value="GGDEF"/>
    <property type="match status" value="1"/>
</dbReference>
<dbReference type="Gene3D" id="3.30.70.270">
    <property type="match status" value="1"/>
</dbReference>
<reference evidence="3 4" key="1">
    <citation type="submission" date="2018-06" db="EMBL/GenBank/DDBJ databases">
        <title>Genomic Encyclopedia of Type Strains, Phase III (KMG-III): the genomes of soil and plant-associated and newly described type strains.</title>
        <authorList>
            <person name="Whitman W."/>
        </authorList>
    </citation>
    <scope>NUCLEOTIDE SEQUENCE [LARGE SCALE GENOMIC DNA]</scope>
    <source>
        <strain evidence="3 4">CECT 7022</strain>
    </source>
</reference>
<evidence type="ECO:0000259" key="2">
    <source>
        <dbReference type="PROSITE" id="PS50887"/>
    </source>
</evidence>
<evidence type="ECO:0000313" key="4">
    <source>
        <dbReference type="Proteomes" id="UP000247790"/>
    </source>
</evidence>
<comment type="caution">
    <text evidence="3">The sequence shown here is derived from an EMBL/GenBank/DDBJ whole genome shotgun (WGS) entry which is preliminary data.</text>
</comment>
<gene>
    <name evidence="3" type="ORF">DFQ00_13024</name>
</gene>
<feature type="transmembrane region" description="Helical" evidence="1">
    <location>
        <begin position="108"/>
        <end position="128"/>
    </location>
</feature>
<feature type="transmembrane region" description="Helical" evidence="1">
    <location>
        <begin position="81"/>
        <end position="101"/>
    </location>
</feature>
<feature type="transmembrane region" description="Helical" evidence="1">
    <location>
        <begin position="162"/>
        <end position="184"/>
    </location>
</feature>
<dbReference type="RefSeq" id="WP_110899382.1">
    <property type="nucleotide sequence ID" value="NZ_QJSW01000030.1"/>
</dbReference>
<organism evidence="3 4">
    <name type="scientific">Paenibacillus barcinonensis</name>
    <dbReference type="NCBI Taxonomy" id="198119"/>
    <lineage>
        <taxon>Bacteria</taxon>
        <taxon>Bacillati</taxon>
        <taxon>Bacillota</taxon>
        <taxon>Bacilli</taxon>
        <taxon>Bacillales</taxon>
        <taxon>Paenibacillaceae</taxon>
        <taxon>Paenibacillus</taxon>
    </lineage>
</organism>
<feature type="domain" description="GGDEF" evidence="2">
    <location>
        <begin position="247"/>
        <end position="364"/>
    </location>
</feature>